<evidence type="ECO:0000256" key="1">
    <source>
        <dbReference type="SAM" id="MobiDB-lite"/>
    </source>
</evidence>
<name>J3M353_ORYBR</name>
<organism evidence="2">
    <name type="scientific">Oryza brachyantha</name>
    <name type="common">malo sina</name>
    <dbReference type="NCBI Taxonomy" id="4533"/>
    <lineage>
        <taxon>Eukaryota</taxon>
        <taxon>Viridiplantae</taxon>
        <taxon>Streptophyta</taxon>
        <taxon>Embryophyta</taxon>
        <taxon>Tracheophyta</taxon>
        <taxon>Spermatophyta</taxon>
        <taxon>Magnoliopsida</taxon>
        <taxon>Liliopsida</taxon>
        <taxon>Poales</taxon>
        <taxon>Poaceae</taxon>
        <taxon>BOP clade</taxon>
        <taxon>Oryzoideae</taxon>
        <taxon>Oryzeae</taxon>
        <taxon>Oryzinae</taxon>
        <taxon>Oryza</taxon>
    </lineage>
</organism>
<reference evidence="2" key="2">
    <citation type="submission" date="2013-04" db="UniProtKB">
        <authorList>
            <consortium name="EnsemblPlants"/>
        </authorList>
    </citation>
    <scope>IDENTIFICATION</scope>
</reference>
<dbReference type="Gramene" id="OB05G10270.1">
    <property type="protein sequence ID" value="OB05G10270.1"/>
    <property type="gene ID" value="OB05G10270"/>
</dbReference>
<dbReference type="AlphaFoldDB" id="J3M353"/>
<evidence type="ECO:0000313" key="2">
    <source>
        <dbReference type="EnsemblPlants" id="OB05G10270.1"/>
    </source>
</evidence>
<proteinExistence type="predicted"/>
<accession>J3M353</accession>
<dbReference type="HOGENOM" id="CLU_1868282_0_0_1"/>
<feature type="compositionally biased region" description="Basic and acidic residues" evidence="1">
    <location>
        <begin position="1"/>
        <end position="34"/>
    </location>
</feature>
<feature type="region of interest" description="Disordered" evidence="1">
    <location>
        <begin position="1"/>
        <end position="83"/>
    </location>
</feature>
<feature type="compositionally biased region" description="Basic residues" evidence="1">
    <location>
        <begin position="40"/>
        <end position="51"/>
    </location>
</feature>
<evidence type="ECO:0000313" key="3">
    <source>
        <dbReference type="Proteomes" id="UP000006038"/>
    </source>
</evidence>
<dbReference type="Proteomes" id="UP000006038">
    <property type="component" value="Chromosome 5"/>
</dbReference>
<keyword evidence="3" id="KW-1185">Reference proteome</keyword>
<reference evidence="2" key="1">
    <citation type="journal article" date="2013" name="Nat. Commun.">
        <title>Whole-genome sequencing of Oryza brachyantha reveals mechanisms underlying Oryza genome evolution.</title>
        <authorList>
            <person name="Chen J."/>
            <person name="Huang Q."/>
            <person name="Gao D."/>
            <person name="Wang J."/>
            <person name="Lang Y."/>
            <person name="Liu T."/>
            <person name="Li B."/>
            <person name="Bai Z."/>
            <person name="Luis Goicoechea J."/>
            <person name="Liang C."/>
            <person name="Chen C."/>
            <person name="Zhang W."/>
            <person name="Sun S."/>
            <person name="Liao Y."/>
            <person name="Zhang X."/>
            <person name="Yang L."/>
            <person name="Song C."/>
            <person name="Wang M."/>
            <person name="Shi J."/>
            <person name="Liu G."/>
            <person name="Liu J."/>
            <person name="Zhou H."/>
            <person name="Zhou W."/>
            <person name="Yu Q."/>
            <person name="An N."/>
            <person name="Chen Y."/>
            <person name="Cai Q."/>
            <person name="Wang B."/>
            <person name="Liu B."/>
            <person name="Min J."/>
            <person name="Huang Y."/>
            <person name="Wu H."/>
            <person name="Li Z."/>
            <person name="Zhang Y."/>
            <person name="Yin Y."/>
            <person name="Song W."/>
            <person name="Jiang J."/>
            <person name="Jackson S.A."/>
            <person name="Wing R.A."/>
            <person name="Wang J."/>
            <person name="Chen M."/>
        </authorList>
    </citation>
    <scope>NUCLEOTIDE SEQUENCE [LARGE SCALE GENOMIC DNA]</scope>
    <source>
        <strain evidence="2">cv. IRGC 101232</strain>
    </source>
</reference>
<protein>
    <submittedName>
        <fullName evidence="2">Uncharacterized protein</fullName>
    </submittedName>
</protein>
<dbReference type="EnsemblPlants" id="OB05G10270.1">
    <property type="protein sequence ID" value="OB05G10270.1"/>
    <property type="gene ID" value="OB05G10270"/>
</dbReference>
<sequence length="137" mass="15356">MEEKGKQERDVAETRSIDLAVIRDRKGQEPESKRCSSSVKNKKKKKKKKRRELIGGDVYSDDDDEEGDEGEVDDGVDDDGHGAGVKVTELHQQQAIKCEKIEQGVDVWWSGVDGMERKAEQLLGGRQSHCQLAGYPE</sequence>
<feature type="compositionally biased region" description="Acidic residues" evidence="1">
    <location>
        <begin position="59"/>
        <end position="77"/>
    </location>
</feature>